<organism evidence="1 2">
    <name type="scientific">Portunus trituberculatus</name>
    <name type="common">Swimming crab</name>
    <name type="synonym">Neptunus trituberculatus</name>
    <dbReference type="NCBI Taxonomy" id="210409"/>
    <lineage>
        <taxon>Eukaryota</taxon>
        <taxon>Metazoa</taxon>
        <taxon>Ecdysozoa</taxon>
        <taxon>Arthropoda</taxon>
        <taxon>Crustacea</taxon>
        <taxon>Multicrustacea</taxon>
        <taxon>Malacostraca</taxon>
        <taxon>Eumalacostraca</taxon>
        <taxon>Eucarida</taxon>
        <taxon>Decapoda</taxon>
        <taxon>Pleocyemata</taxon>
        <taxon>Brachyura</taxon>
        <taxon>Eubrachyura</taxon>
        <taxon>Portunoidea</taxon>
        <taxon>Portunidae</taxon>
        <taxon>Portuninae</taxon>
        <taxon>Portunus</taxon>
    </lineage>
</organism>
<proteinExistence type="predicted"/>
<gene>
    <name evidence="1" type="ORF">E2C01_080757</name>
</gene>
<accession>A0A5B7IMZ7</accession>
<comment type="caution">
    <text evidence="1">The sequence shown here is derived from an EMBL/GenBank/DDBJ whole genome shotgun (WGS) entry which is preliminary data.</text>
</comment>
<evidence type="ECO:0000313" key="2">
    <source>
        <dbReference type="Proteomes" id="UP000324222"/>
    </source>
</evidence>
<reference evidence="1 2" key="1">
    <citation type="submission" date="2019-05" db="EMBL/GenBank/DDBJ databases">
        <title>Another draft genome of Portunus trituberculatus and its Hox gene families provides insights of decapod evolution.</title>
        <authorList>
            <person name="Jeong J.-H."/>
            <person name="Song I."/>
            <person name="Kim S."/>
            <person name="Choi T."/>
            <person name="Kim D."/>
            <person name="Ryu S."/>
            <person name="Kim W."/>
        </authorList>
    </citation>
    <scope>NUCLEOTIDE SEQUENCE [LARGE SCALE GENOMIC DNA]</scope>
    <source>
        <tissue evidence="1">Muscle</tissue>
    </source>
</reference>
<name>A0A5B7IMZ7_PORTR</name>
<evidence type="ECO:0000313" key="1">
    <source>
        <dbReference type="EMBL" id="MPC85950.1"/>
    </source>
</evidence>
<protein>
    <submittedName>
        <fullName evidence="1">Uncharacterized protein</fullName>
    </submittedName>
</protein>
<dbReference type="Proteomes" id="UP000324222">
    <property type="component" value="Unassembled WGS sequence"/>
</dbReference>
<dbReference type="AlphaFoldDB" id="A0A5B7IMZ7"/>
<sequence>MTQPGAATACRVMIQRSGDSGDGGDVRTGMLSIYGVSSSQIQRHVPGG</sequence>
<dbReference type="EMBL" id="VSRR010070072">
    <property type="protein sequence ID" value="MPC85950.1"/>
    <property type="molecule type" value="Genomic_DNA"/>
</dbReference>
<keyword evidence="2" id="KW-1185">Reference proteome</keyword>